<dbReference type="GO" id="GO:0007018">
    <property type="term" value="P:microtubule-based movement"/>
    <property type="evidence" value="ECO:0007669"/>
    <property type="project" value="TreeGrafter"/>
</dbReference>
<evidence type="ECO:0000256" key="1">
    <source>
        <dbReference type="ARBA" id="ARBA00005361"/>
    </source>
</evidence>
<comment type="similarity">
    <text evidence="1">Belongs to the dynein light chain Tctex-type family.</text>
</comment>
<feature type="compositionally biased region" description="Basic and acidic residues" evidence="2">
    <location>
        <begin position="16"/>
        <end position="34"/>
    </location>
</feature>
<dbReference type="InterPro" id="IPR038586">
    <property type="entry name" value="Tctex-1-like_sf"/>
</dbReference>
<evidence type="ECO:0000256" key="2">
    <source>
        <dbReference type="SAM" id="MobiDB-lite"/>
    </source>
</evidence>
<dbReference type="Proteomes" id="UP001347796">
    <property type="component" value="Unassembled WGS sequence"/>
</dbReference>
<evidence type="ECO:0000313" key="4">
    <source>
        <dbReference type="Proteomes" id="UP001347796"/>
    </source>
</evidence>
<name>A0AAN8K0N0_PATCE</name>
<protein>
    <submittedName>
        <fullName evidence="3">Uncharacterized protein</fullName>
    </submittedName>
</protein>
<proteinExistence type="inferred from homology"/>
<evidence type="ECO:0000313" key="3">
    <source>
        <dbReference type="EMBL" id="KAK6182629.1"/>
    </source>
</evidence>
<organism evidence="3 4">
    <name type="scientific">Patella caerulea</name>
    <name type="common">Rayed Mediterranean limpet</name>
    <dbReference type="NCBI Taxonomy" id="87958"/>
    <lineage>
        <taxon>Eukaryota</taxon>
        <taxon>Metazoa</taxon>
        <taxon>Spiralia</taxon>
        <taxon>Lophotrochozoa</taxon>
        <taxon>Mollusca</taxon>
        <taxon>Gastropoda</taxon>
        <taxon>Patellogastropoda</taxon>
        <taxon>Patelloidea</taxon>
        <taxon>Patellidae</taxon>
        <taxon>Patella</taxon>
    </lineage>
</organism>
<dbReference type="PANTHER" id="PTHR21255:SF65">
    <property type="entry name" value="TCTEX1 DOMAIN-CONTAINING PROTEIN 2"/>
    <property type="match status" value="1"/>
</dbReference>
<dbReference type="PANTHER" id="PTHR21255">
    <property type="entry name" value="T-COMPLEX-ASSOCIATED-TESTIS-EXPRESSED 1/ DYNEIN LIGHT CHAIN"/>
    <property type="match status" value="1"/>
</dbReference>
<dbReference type="GO" id="GO:0045505">
    <property type="term" value="F:dynein intermediate chain binding"/>
    <property type="evidence" value="ECO:0007669"/>
    <property type="project" value="TreeGrafter"/>
</dbReference>
<reference evidence="3 4" key="1">
    <citation type="submission" date="2024-01" db="EMBL/GenBank/DDBJ databases">
        <title>The genome of the rayed Mediterranean limpet Patella caerulea (Linnaeus, 1758).</title>
        <authorList>
            <person name="Anh-Thu Weber A."/>
            <person name="Halstead-Nussloch G."/>
        </authorList>
    </citation>
    <scope>NUCLEOTIDE SEQUENCE [LARGE SCALE GENOMIC DNA]</scope>
    <source>
        <strain evidence="3">AATW-2023a</strain>
        <tissue evidence="3">Whole specimen</tissue>
    </source>
</reference>
<dbReference type="EMBL" id="JAZGQO010000007">
    <property type="protein sequence ID" value="KAK6182629.1"/>
    <property type="molecule type" value="Genomic_DNA"/>
</dbReference>
<dbReference type="Gene3D" id="3.30.1140.40">
    <property type="entry name" value="Tctex-1"/>
    <property type="match status" value="1"/>
</dbReference>
<dbReference type="AlphaFoldDB" id="A0AAN8K0N0"/>
<gene>
    <name evidence="3" type="ORF">SNE40_010271</name>
</gene>
<dbReference type="GO" id="GO:0005868">
    <property type="term" value="C:cytoplasmic dynein complex"/>
    <property type="evidence" value="ECO:0007669"/>
    <property type="project" value="TreeGrafter"/>
</dbReference>
<dbReference type="GO" id="GO:0005737">
    <property type="term" value="C:cytoplasm"/>
    <property type="evidence" value="ECO:0007669"/>
    <property type="project" value="TreeGrafter"/>
</dbReference>
<accession>A0AAN8K0N0</accession>
<dbReference type="Pfam" id="PF03645">
    <property type="entry name" value="Tctex-1"/>
    <property type="match status" value="1"/>
</dbReference>
<sequence length="187" mass="21557">MSSLNTSRNNFLLPPDKNRRSRLNDSKSDRRSDTSSKTASSMMSWRGRYKYRGRLRMSKNCHSTIPEVVYQNTYKLKPDEVDRFSTPKVEQIIYSVLESSLKDKEYDAKRCPSLGTKMADQIKEHVKASGLSRYKLVAYVTIVQNMGEGCQQASRCLWDPEVDNFATATFECKSFYAVGSLYAMYYE</sequence>
<dbReference type="CDD" id="cd21451">
    <property type="entry name" value="DLC-like_TCTEX1D"/>
    <property type="match status" value="1"/>
</dbReference>
<dbReference type="InterPro" id="IPR005334">
    <property type="entry name" value="Tctex-1-like"/>
</dbReference>
<feature type="region of interest" description="Disordered" evidence="2">
    <location>
        <begin position="1"/>
        <end position="41"/>
    </location>
</feature>
<comment type="caution">
    <text evidence="3">The sequence shown here is derived from an EMBL/GenBank/DDBJ whole genome shotgun (WGS) entry which is preliminary data.</text>
</comment>
<keyword evidence="4" id="KW-1185">Reference proteome</keyword>
<feature type="compositionally biased region" description="Polar residues" evidence="2">
    <location>
        <begin position="1"/>
        <end position="10"/>
    </location>
</feature>